<evidence type="ECO:0000313" key="1">
    <source>
        <dbReference type="EMBL" id="CUM89626.1"/>
    </source>
</evidence>
<dbReference type="RefSeq" id="WP_055182641.1">
    <property type="nucleotide sequence ID" value="NZ_CYYC01000008.1"/>
</dbReference>
<name>A0A173SHZ7_9FIRM</name>
<dbReference type="EMBL" id="CYYC01000008">
    <property type="protein sequence ID" value="CUM89626.1"/>
    <property type="molecule type" value="Genomic_DNA"/>
</dbReference>
<gene>
    <name evidence="1" type="ORF">ERS852578_00935</name>
</gene>
<protein>
    <recommendedName>
        <fullName evidence="3">DNA-binding protein</fullName>
    </recommendedName>
</protein>
<reference evidence="1 2" key="1">
    <citation type="submission" date="2015-09" db="EMBL/GenBank/DDBJ databases">
        <authorList>
            <consortium name="Pathogen Informatics"/>
        </authorList>
    </citation>
    <scope>NUCLEOTIDE SEQUENCE [LARGE SCALE GENOMIC DNA]</scope>
    <source>
        <strain evidence="1 2">2789STDY5834966</strain>
    </source>
</reference>
<dbReference type="OrthoDB" id="3174733at2"/>
<accession>A0A173SHZ7</accession>
<dbReference type="AlphaFoldDB" id="A0A173SHZ7"/>
<proteinExistence type="predicted"/>
<organism evidence="1 2">
    <name type="scientific">Anaerobutyricum hallii</name>
    <dbReference type="NCBI Taxonomy" id="39488"/>
    <lineage>
        <taxon>Bacteria</taxon>
        <taxon>Bacillati</taxon>
        <taxon>Bacillota</taxon>
        <taxon>Clostridia</taxon>
        <taxon>Lachnospirales</taxon>
        <taxon>Lachnospiraceae</taxon>
        <taxon>Anaerobutyricum</taxon>
    </lineage>
</organism>
<evidence type="ECO:0008006" key="3">
    <source>
        <dbReference type="Google" id="ProtNLM"/>
    </source>
</evidence>
<evidence type="ECO:0000313" key="2">
    <source>
        <dbReference type="Proteomes" id="UP000095390"/>
    </source>
</evidence>
<dbReference type="Proteomes" id="UP000095390">
    <property type="component" value="Unassembled WGS sequence"/>
</dbReference>
<sequence length="65" mass="7348">MKKGLPLFVGVDTVKFDLGVSRAKAYEVIKQLNKEMKEQNPRAIVVSGKVNRIWYEEACLKSGVH</sequence>